<evidence type="ECO:0000256" key="2">
    <source>
        <dbReference type="ARBA" id="ARBA00022942"/>
    </source>
</evidence>
<keyword evidence="1 5" id="KW-0963">Cytoplasm</keyword>
<dbReference type="STRING" id="669874.A0A1E4U1E2"/>
<comment type="subunit">
    <text evidence="4">The 26S proteasome consists of a 20S proteasome core and two 19S regulatory subunits. The 20S proteasome core is composed of 28 subunits that are arranged in four stacked rings, resulting in a barrel-shaped structure. The two end rings are each formed by seven alpha subunits, and the two central rings are each formed by seven beta subunits. The catalytic chamber with the active sites is on the inside of the barrel.</text>
</comment>
<dbReference type="InterPro" id="IPR001353">
    <property type="entry name" value="Proteasome_sua/b"/>
</dbReference>
<comment type="function">
    <text evidence="5">Component of the proteasome, a multicatalytic proteinase complex which is characterized by its ability to cleave peptides with Arg, Phe, Tyr, Leu, and Glu adjacent to the leaving group at neutral or slightly basic pH. The proteasome has an ATP-dependent proteolytic activity.</text>
</comment>
<comment type="subcellular location">
    <subcellularLocation>
        <location evidence="5">Cytoplasm</location>
    </subcellularLocation>
    <subcellularLocation>
        <location evidence="5">Nucleus</location>
    </subcellularLocation>
</comment>
<comment type="similarity">
    <text evidence="5">Belongs to the peptidase T1B family.</text>
</comment>
<dbReference type="EMBL" id="KV454011">
    <property type="protein sequence ID" value="ODV97825.1"/>
    <property type="molecule type" value="Genomic_DNA"/>
</dbReference>
<dbReference type="InterPro" id="IPR023333">
    <property type="entry name" value="Proteasome_suB-type"/>
</dbReference>
<evidence type="ECO:0000256" key="5">
    <source>
        <dbReference type="RuleBase" id="RU004203"/>
    </source>
</evidence>
<dbReference type="PROSITE" id="PS00854">
    <property type="entry name" value="PROTEASOME_BETA_1"/>
    <property type="match status" value="1"/>
</dbReference>
<dbReference type="PROSITE" id="PS51476">
    <property type="entry name" value="PROTEASOME_BETA_2"/>
    <property type="match status" value="1"/>
</dbReference>
<dbReference type="GO" id="GO:0010499">
    <property type="term" value="P:proteasomal ubiquitin-independent protein catabolic process"/>
    <property type="evidence" value="ECO:0007669"/>
    <property type="project" value="EnsemblFungi"/>
</dbReference>
<comment type="subunit">
    <text evidence="5">Component of the proteasome complex.</text>
</comment>
<dbReference type="GO" id="GO:0005789">
    <property type="term" value="C:endoplasmic reticulum membrane"/>
    <property type="evidence" value="ECO:0007669"/>
    <property type="project" value="EnsemblFungi"/>
</dbReference>
<keyword evidence="3 5" id="KW-0539">Nucleus</keyword>
<dbReference type="SUPFAM" id="SSF56235">
    <property type="entry name" value="N-terminal nucleophile aminohydrolases (Ntn hydrolases)"/>
    <property type="match status" value="1"/>
</dbReference>
<evidence type="ECO:0000256" key="3">
    <source>
        <dbReference type="ARBA" id="ARBA00023242"/>
    </source>
</evidence>
<evidence type="ECO:0000256" key="1">
    <source>
        <dbReference type="ARBA" id="ARBA00022490"/>
    </source>
</evidence>
<evidence type="ECO:0000313" key="6">
    <source>
        <dbReference type="EMBL" id="ODV97825.1"/>
    </source>
</evidence>
<dbReference type="GO" id="GO:0019774">
    <property type="term" value="C:proteasome core complex, beta-subunit complex"/>
    <property type="evidence" value="ECO:0007669"/>
    <property type="project" value="EnsemblFungi"/>
</dbReference>
<dbReference type="PANTHER" id="PTHR32194">
    <property type="entry name" value="METALLOPROTEASE TLDD"/>
    <property type="match status" value="1"/>
</dbReference>
<dbReference type="FunFam" id="3.60.20.10:FF:000008">
    <property type="entry name" value="Proteasome subunit beta type-4"/>
    <property type="match status" value="1"/>
</dbReference>
<dbReference type="PANTHER" id="PTHR32194:SF2">
    <property type="entry name" value="PROTEASOME SUBUNIT BETA TYPE-1"/>
    <property type="match status" value="1"/>
</dbReference>
<dbReference type="GO" id="GO:0005634">
    <property type="term" value="C:nucleus"/>
    <property type="evidence" value="ECO:0007669"/>
    <property type="project" value="UniProtKB-SubCell"/>
</dbReference>
<proteinExistence type="inferred from homology"/>
<gene>
    <name evidence="6" type="ORF">PACTADRAFT_47676</name>
</gene>
<protein>
    <recommendedName>
        <fullName evidence="5">Proteasome subunit beta</fullName>
    </recommendedName>
</protein>
<dbReference type="InterPro" id="IPR029055">
    <property type="entry name" value="Ntn_hydrolases_N"/>
</dbReference>
<dbReference type="Proteomes" id="UP000094236">
    <property type="component" value="Unassembled WGS sequence"/>
</dbReference>
<keyword evidence="2 5" id="KW-0647">Proteasome</keyword>
<dbReference type="Gene3D" id="3.60.20.10">
    <property type="entry name" value="Glutamine Phosphoribosylpyrophosphate, subunit 1, domain 1"/>
    <property type="match status" value="1"/>
</dbReference>
<keyword evidence="7" id="KW-1185">Reference proteome</keyword>
<accession>A0A1E4U1E2</accession>
<dbReference type="GO" id="GO:0061133">
    <property type="term" value="F:endopeptidase activator activity"/>
    <property type="evidence" value="ECO:0007669"/>
    <property type="project" value="EnsemblFungi"/>
</dbReference>
<dbReference type="InterPro" id="IPR016050">
    <property type="entry name" value="Proteasome_bsu_CS"/>
</dbReference>
<dbReference type="Pfam" id="PF00227">
    <property type="entry name" value="Proteasome"/>
    <property type="match status" value="1"/>
</dbReference>
<name>A0A1E4U1E2_PACTA</name>
<dbReference type="InterPro" id="IPR035206">
    <property type="entry name" value="Proteasome_beta2"/>
</dbReference>
<organism evidence="6 7">
    <name type="scientific">Pachysolen tannophilus NRRL Y-2460</name>
    <dbReference type="NCBI Taxonomy" id="669874"/>
    <lineage>
        <taxon>Eukaryota</taxon>
        <taxon>Fungi</taxon>
        <taxon>Dikarya</taxon>
        <taxon>Ascomycota</taxon>
        <taxon>Saccharomycotina</taxon>
        <taxon>Pichiomycetes</taxon>
        <taxon>Pachysolenaceae</taxon>
        <taxon>Pachysolen</taxon>
    </lineage>
</organism>
<evidence type="ECO:0000256" key="4">
    <source>
        <dbReference type="ARBA" id="ARBA00026071"/>
    </source>
</evidence>
<dbReference type="OrthoDB" id="268428at2759"/>
<reference evidence="7" key="1">
    <citation type="submission" date="2016-05" db="EMBL/GenBank/DDBJ databases">
        <title>Comparative genomics of biotechnologically important yeasts.</title>
        <authorList>
            <consortium name="DOE Joint Genome Institute"/>
            <person name="Riley R."/>
            <person name="Haridas S."/>
            <person name="Wolfe K.H."/>
            <person name="Lopes M.R."/>
            <person name="Hittinger C.T."/>
            <person name="Goker M."/>
            <person name="Salamov A."/>
            <person name="Wisecaver J."/>
            <person name="Long T.M."/>
            <person name="Aerts A.L."/>
            <person name="Barry K."/>
            <person name="Choi C."/>
            <person name="Clum A."/>
            <person name="Coughlan A.Y."/>
            <person name="Deshpande S."/>
            <person name="Douglass A.P."/>
            <person name="Hanson S.J."/>
            <person name="Klenk H.-P."/>
            <person name="Labutti K."/>
            <person name="Lapidus A."/>
            <person name="Lindquist E."/>
            <person name="Lipzen A."/>
            <person name="Meier-Kolthoff J.P."/>
            <person name="Ohm R.A."/>
            <person name="Otillar R.P."/>
            <person name="Pangilinan J."/>
            <person name="Peng Y."/>
            <person name="Rokas A."/>
            <person name="Rosa C.A."/>
            <person name="Scheuner C."/>
            <person name="Sibirny A.A."/>
            <person name="Slot J.C."/>
            <person name="Stielow J.B."/>
            <person name="Sun H."/>
            <person name="Kurtzman C.P."/>
            <person name="Blackwell M."/>
            <person name="Grigoriev I.V."/>
            <person name="Jeffries T.W."/>
        </authorList>
    </citation>
    <scope>NUCLEOTIDE SEQUENCE [LARGE SCALE GENOMIC DNA]</scope>
    <source>
        <strain evidence="7">NRRL Y-2460</strain>
    </source>
</reference>
<dbReference type="GO" id="GO:0043161">
    <property type="term" value="P:proteasome-mediated ubiquitin-dependent protein catabolic process"/>
    <property type="evidence" value="ECO:0007669"/>
    <property type="project" value="EnsemblFungi"/>
</dbReference>
<dbReference type="AlphaFoldDB" id="A0A1E4U1E2"/>
<dbReference type="CDD" id="cd03758">
    <property type="entry name" value="proteasome_beta_type_2"/>
    <property type="match status" value="1"/>
</dbReference>
<evidence type="ECO:0000313" key="7">
    <source>
        <dbReference type="Proteomes" id="UP000094236"/>
    </source>
</evidence>
<sequence>MDIVLGIKVQDSVIVATSKAATRGISILKDTDDKTRALNEHNLMAFTGEAGDTVQFAEYIQANIQLYGMRENFDLPPKAVNHFVRNQLASSIRSRKPYQVNVILAGYDEAKEEPSLSWIDYLGTKVDIPYAAHGYAGFYTFSLLDRHYRSDMSVDEGLKILKLCSEELNKRMPIDFKGLRVKIVDKSGIREIDVGL</sequence>